<evidence type="ECO:0000313" key="2">
    <source>
        <dbReference type="EMBL" id="CUP36001.1"/>
    </source>
</evidence>
<reference evidence="3 7" key="3">
    <citation type="journal article" date="2019" name="Nat. Med.">
        <title>A library of human gut bacterial isolates paired with longitudinal multiomics data enables mechanistic microbiome research.</title>
        <authorList>
            <person name="Poyet M."/>
            <person name="Groussin M."/>
            <person name="Gibbons S.M."/>
            <person name="Avila-Pacheco J."/>
            <person name="Jiang X."/>
            <person name="Kearney S.M."/>
            <person name="Perrotta A.R."/>
            <person name="Berdy B."/>
            <person name="Zhao S."/>
            <person name="Lieberman T.D."/>
            <person name="Swanson P.K."/>
            <person name="Smith M."/>
            <person name="Roesemann S."/>
            <person name="Alexander J.E."/>
            <person name="Rich S.A."/>
            <person name="Livny J."/>
            <person name="Vlamakis H."/>
            <person name="Clish C."/>
            <person name="Bullock K."/>
            <person name="Deik A."/>
            <person name="Scott J."/>
            <person name="Pierce K.A."/>
            <person name="Xavier R.J."/>
            <person name="Alm E.J."/>
        </authorList>
    </citation>
    <scope>NUCLEOTIDE SEQUENCE [LARGE SCALE GENOMIC DNA]</scope>
    <source>
        <strain evidence="3 7">BIOML-A31</strain>
    </source>
</reference>
<feature type="chain" id="PRO_5036302032" evidence="1">
    <location>
        <begin position="24"/>
        <end position="123"/>
    </location>
</feature>
<dbReference type="Proteomes" id="UP000284431">
    <property type="component" value="Unassembled WGS sequence"/>
</dbReference>
<keyword evidence="1" id="KW-0732">Signal</keyword>
<gene>
    <name evidence="4" type="ORF">DXA49_17420</name>
    <name evidence="2" type="ORF">ERS852558_00024</name>
    <name evidence="3" type="ORF">F2Y36_03130</name>
</gene>
<evidence type="ECO:0000313" key="7">
    <source>
        <dbReference type="Proteomes" id="UP000475905"/>
    </source>
</evidence>
<dbReference type="Gene3D" id="2.60.40.3080">
    <property type="match status" value="1"/>
</dbReference>
<dbReference type="Proteomes" id="UP000095725">
    <property type="component" value="Unassembled WGS sequence"/>
</dbReference>
<feature type="signal peptide" evidence="1">
    <location>
        <begin position="1"/>
        <end position="23"/>
    </location>
</feature>
<proteinExistence type="predicted"/>
<reference evidence="4 6" key="2">
    <citation type="submission" date="2018-08" db="EMBL/GenBank/DDBJ databases">
        <title>A genome reference for cultivated species of the human gut microbiota.</title>
        <authorList>
            <person name="Zou Y."/>
            <person name="Xue W."/>
            <person name="Luo G."/>
        </authorList>
    </citation>
    <scope>NUCLEOTIDE SEQUENCE [LARGE SCALE GENOMIC DNA]</scope>
    <source>
        <strain evidence="4 6">OF02-6LB</strain>
    </source>
</reference>
<dbReference type="InterPro" id="IPR021638">
    <property type="entry name" value="DUF3244"/>
</dbReference>
<reference evidence="2 5" key="1">
    <citation type="submission" date="2015-09" db="EMBL/GenBank/DDBJ databases">
        <authorList>
            <consortium name="Pathogen Informatics"/>
        </authorList>
    </citation>
    <scope>NUCLEOTIDE SEQUENCE [LARGE SCALE GENOMIC DNA]</scope>
    <source>
        <strain evidence="2 5">2789STDY5834946</strain>
    </source>
</reference>
<sequence length="123" mass="13782">MKTKFLLLLLLTILLQVNTSSFAREMKSARQIELRTKTPAQHRSIPITPAAFIEDALVTIDLLSTVPTATVVVKDAEGKVVYSSTEWNVDKINIDLTSEQKGKYTLEIQLPTEVFSGEFELEN</sequence>
<dbReference type="EMBL" id="QSCS01000032">
    <property type="protein sequence ID" value="RGY23180.1"/>
    <property type="molecule type" value="Genomic_DNA"/>
</dbReference>
<protein>
    <submittedName>
        <fullName evidence="3">DUF3244 domain-containing protein</fullName>
    </submittedName>
    <submittedName>
        <fullName evidence="2">Protein of uncharacterized function (DUF3244)</fullName>
    </submittedName>
</protein>
<accession>A0A174MLN0</accession>
<dbReference type="GeneID" id="75112202"/>
<evidence type="ECO:0000313" key="5">
    <source>
        <dbReference type="Proteomes" id="UP000095725"/>
    </source>
</evidence>
<dbReference type="Proteomes" id="UP000475905">
    <property type="component" value="Unassembled WGS sequence"/>
</dbReference>
<organism evidence="2 5">
    <name type="scientific">Bacteroides caccae</name>
    <dbReference type="NCBI Taxonomy" id="47678"/>
    <lineage>
        <taxon>Bacteria</taxon>
        <taxon>Pseudomonadati</taxon>
        <taxon>Bacteroidota</taxon>
        <taxon>Bacteroidia</taxon>
        <taxon>Bacteroidales</taxon>
        <taxon>Bacteroidaceae</taxon>
        <taxon>Bacteroides</taxon>
    </lineage>
</organism>
<dbReference type="RefSeq" id="WP_005682539.1">
    <property type="nucleotide sequence ID" value="NZ_CABMOQ010000018.1"/>
</dbReference>
<dbReference type="AlphaFoldDB" id="A0A174MLN0"/>
<evidence type="ECO:0000313" key="6">
    <source>
        <dbReference type="Proteomes" id="UP000284431"/>
    </source>
</evidence>
<evidence type="ECO:0000313" key="3">
    <source>
        <dbReference type="EMBL" id="KAA5465988.1"/>
    </source>
</evidence>
<dbReference type="Pfam" id="PF11589">
    <property type="entry name" value="DUF3244"/>
    <property type="match status" value="1"/>
</dbReference>
<evidence type="ECO:0000256" key="1">
    <source>
        <dbReference type="SAM" id="SignalP"/>
    </source>
</evidence>
<evidence type="ECO:0000313" key="4">
    <source>
        <dbReference type="EMBL" id="RGY23180.1"/>
    </source>
</evidence>
<name>A0A174MLN0_9BACE</name>
<dbReference type="EMBL" id="CZBL01000001">
    <property type="protein sequence ID" value="CUP36001.1"/>
    <property type="molecule type" value="Genomic_DNA"/>
</dbReference>
<dbReference type="EMBL" id="VVYP01000002">
    <property type="protein sequence ID" value="KAA5465988.1"/>
    <property type="molecule type" value="Genomic_DNA"/>
</dbReference>